<dbReference type="Pfam" id="PF00512">
    <property type="entry name" value="HisKA"/>
    <property type="match status" value="1"/>
</dbReference>
<name>A0ABU6JGW5_9BURK</name>
<dbReference type="NCBIfam" id="TIGR00229">
    <property type="entry name" value="sensory_box"/>
    <property type="match status" value="2"/>
</dbReference>
<dbReference type="SMART" id="SM00086">
    <property type="entry name" value="PAC"/>
    <property type="match status" value="2"/>
</dbReference>
<dbReference type="EMBL" id="JAWIIV010000030">
    <property type="protein sequence ID" value="MEC4722442.1"/>
    <property type="molecule type" value="Genomic_DNA"/>
</dbReference>
<evidence type="ECO:0000259" key="10">
    <source>
        <dbReference type="PROSITE" id="PS50110"/>
    </source>
</evidence>
<evidence type="ECO:0000313" key="13">
    <source>
        <dbReference type="EMBL" id="MEC4722442.1"/>
    </source>
</evidence>
<dbReference type="InterPro" id="IPR013655">
    <property type="entry name" value="PAS_fold_3"/>
</dbReference>
<feature type="transmembrane region" description="Helical" evidence="8">
    <location>
        <begin position="244"/>
        <end position="267"/>
    </location>
</feature>
<dbReference type="Gene3D" id="3.30.565.10">
    <property type="entry name" value="Histidine kinase-like ATPase, C-terminal domain"/>
    <property type="match status" value="1"/>
</dbReference>
<dbReference type="PROSITE" id="PS50113">
    <property type="entry name" value="PAC"/>
    <property type="match status" value="2"/>
</dbReference>
<sequence length="958" mass="105757">MIFHRTAAGSLTRRFAVASAALATFALLLTVASSWWLVSEQHATAMSIVSKKEADFHAATVSSTLHSVASRMNDVANSSILATGLVDSAGRETYLAPYLSSIRQINGVPINILFTDFAGGEISSNGLGRFNEKEMAWLKKHLETGRETAEIIESDRGPELIAVEMLSYSRTETPEGALIYKLRLKDLRPNDMAQLTWSDKAFVPSRNESMVSVPVDMPETFRHLHFQVLEPLQPASARELAPQFAIIAVIALALAGTVLVLGARLALRLTHDLRKLEVFSRSVVDGGLGTQRAATEGSTEVASVAGSINHMLDRLYEQHVQLQQERERFLQLANTIPQLAWIAGPDGKIQWYNDRWYEYTGTTPGQMKEFGWRIVHHPAMQDTVFERMRELIEQGQPFQMTFPLRGADGEFRPFFTSAAPLHDSDGRIVQWFGTNTDVSQIEKAERAVRESEERLREGLVAARMAVWDWTLANDGIRFSPNAPDIFGATWDVGTDAWSAVHPDDQMRLQRAMDKAIEERSQFNQVVRMIRPDNGNMVWIEARGKVVSDQSGKPHSVRGISIDVTVRKNAEEALRIANQRKDEFLAMLAHELRNPLAPISTAAEILKLTGPDPERLRQTSEIITRQVDHMTSLINDLLDVSRVTRGLVKVEKEPVRIVDVITGAVEQVRPLIESRRHHLNVQPVPPQACVVGDRKRLVQIVTNLLNNAAKYTGEGGEIVLLVAVDAEKVEISVRDTGIGISSSLLPHVFELFTQAERTPDRSQGGLGLGLALVRSLVELHDGVVEAYSEGTDKGSLFTVKLPRLDLEVIEPDAAPVAAPVRDSRGMHVMIVDDNVDAAHSLAVLMEAEGYRVSVEHRADKALERALAHPPQAFLLDIGLPEIDGYALARRLREAPATADALLIAVTGYGRKEDVERSQAAGFDHHLVKPATRQALVDILAHSRHDSGNIPGSGEPAAMQ</sequence>
<evidence type="ECO:0000256" key="8">
    <source>
        <dbReference type="SAM" id="Phobius"/>
    </source>
</evidence>
<dbReference type="InterPro" id="IPR004358">
    <property type="entry name" value="Sig_transdc_His_kin-like_C"/>
</dbReference>
<dbReference type="CDD" id="cd00130">
    <property type="entry name" value="PAS"/>
    <property type="match status" value="2"/>
</dbReference>
<dbReference type="CDD" id="cd00082">
    <property type="entry name" value="HisKA"/>
    <property type="match status" value="1"/>
</dbReference>
<gene>
    <name evidence="13" type="ORF">RY831_25080</name>
</gene>
<evidence type="ECO:0000313" key="14">
    <source>
        <dbReference type="Proteomes" id="UP001352263"/>
    </source>
</evidence>
<protein>
    <recommendedName>
        <fullName evidence="3">histidine kinase</fullName>
        <ecNumber evidence="3">2.7.13.3</ecNumber>
    </recommendedName>
</protein>
<evidence type="ECO:0000259" key="9">
    <source>
        <dbReference type="PROSITE" id="PS50109"/>
    </source>
</evidence>
<evidence type="ECO:0000259" key="11">
    <source>
        <dbReference type="PROSITE" id="PS50113"/>
    </source>
</evidence>
<dbReference type="Pfam" id="PF02518">
    <property type="entry name" value="HATPase_c"/>
    <property type="match status" value="1"/>
</dbReference>
<feature type="domain" description="HAMP" evidence="12">
    <location>
        <begin position="267"/>
        <end position="320"/>
    </location>
</feature>
<keyword evidence="8" id="KW-0812">Transmembrane</keyword>
<keyword evidence="8" id="KW-0472">Membrane</keyword>
<dbReference type="Gene3D" id="3.30.450.20">
    <property type="entry name" value="PAS domain"/>
    <property type="match status" value="2"/>
</dbReference>
<dbReference type="InterPro" id="IPR011006">
    <property type="entry name" value="CheY-like_superfamily"/>
</dbReference>
<evidence type="ECO:0000256" key="6">
    <source>
        <dbReference type="ARBA" id="ARBA00022777"/>
    </source>
</evidence>
<evidence type="ECO:0000256" key="2">
    <source>
        <dbReference type="ARBA" id="ARBA00004370"/>
    </source>
</evidence>
<keyword evidence="8" id="KW-1133">Transmembrane helix</keyword>
<keyword evidence="4 7" id="KW-0597">Phosphoprotein</keyword>
<dbReference type="InterPro" id="IPR001789">
    <property type="entry name" value="Sig_transdc_resp-reg_receiver"/>
</dbReference>
<dbReference type="InterPro" id="IPR003594">
    <property type="entry name" value="HATPase_dom"/>
</dbReference>
<keyword evidence="5" id="KW-0808">Transferase</keyword>
<keyword evidence="14" id="KW-1185">Reference proteome</keyword>
<dbReference type="Proteomes" id="UP001352263">
    <property type="component" value="Unassembled WGS sequence"/>
</dbReference>
<dbReference type="InterPro" id="IPR003661">
    <property type="entry name" value="HisK_dim/P_dom"/>
</dbReference>
<reference evidence="13 14" key="1">
    <citation type="submission" date="2023-10" db="EMBL/GenBank/DDBJ databases">
        <title>Noviherbaspirillum sp. CPCC 100848 genome assembly.</title>
        <authorList>
            <person name="Li X.Y."/>
            <person name="Fang X.M."/>
        </authorList>
    </citation>
    <scope>NUCLEOTIDE SEQUENCE [LARGE SCALE GENOMIC DNA]</scope>
    <source>
        <strain evidence="13 14">CPCC 100848</strain>
    </source>
</reference>
<dbReference type="SMART" id="SM00387">
    <property type="entry name" value="HATPase_c"/>
    <property type="match status" value="1"/>
</dbReference>
<dbReference type="InterPro" id="IPR005467">
    <property type="entry name" value="His_kinase_dom"/>
</dbReference>
<comment type="catalytic activity">
    <reaction evidence="1">
        <text>ATP + protein L-histidine = ADP + protein N-phospho-L-histidine.</text>
        <dbReference type="EC" id="2.7.13.3"/>
    </reaction>
</comment>
<feature type="modified residue" description="4-aspartylphosphate" evidence="7">
    <location>
        <position position="875"/>
    </location>
</feature>
<dbReference type="Gene3D" id="6.10.340.10">
    <property type="match status" value="1"/>
</dbReference>
<dbReference type="SUPFAM" id="SSF55785">
    <property type="entry name" value="PYP-like sensor domain (PAS domain)"/>
    <property type="match status" value="2"/>
</dbReference>
<dbReference type="Gene3D" id="1.10.287.130">
    <property type="match status" value="1"/>
</dbReference>
<dbReference type="SUPFAM" id="SSF52172">
    <property type="entry name" value="CheY-like"/>
    <property type="match status" value="1"/>
</dbReference>
<dbReference type="PROSITE" id="PS50110">
    <property type="entry name" value="RESPONSE_REGULATORY"/>
    <property type="match status" value="1"/>
</dbReference>
<dbReference type="InterPro" id="IPR003660">
    <property type="entry name" value="HAMP_dom"/>
</dbReference>
<accession>A0ABU6JGW5</accession>
<dbReference type="Pfam" id="PF08447">
    <property type="entry name" value="PAS_3"/>
    <property type="match status" value="2"/>
</dbReference>
<dbReference type="SUPFAM" id="SSF55874">
    <property type="entry name" value="ATPase domain of HSP90 chaperone/DNA topoisomerase II/histidine kinase"/>
    <property type="match status" value="1"/>
</dbReference>
<keyword evidence="6" id="KW-0418">Kinase</keyword>
<dbReference type="RefSeq" id="WP_326509117.1">
    <property type="nucleotide sequence ID" value="NZ_JAWIIV010000030.1"/>
</dbReference>
<evidence type="ECO:0000256" key="3">
    <source>
        <dbReference type="ARBA" id="ARBA00012438"/>
    </source>
</evidence>
<dbReference type="PROSITE" id="PS50109">
    <property type="entry name" value="HIS_KIN"/>
    <property type="match status" value="1"/>
</dbReference>
<dbReference type="InterPro" id="IPR036097">
    <property type="entry name" value="HisK_dim/P_sf"/>
</dbReference>
<dbReference type="InterPro" id="IPR036890">
    <property type="entry name" value="HATPase_C_sf"/>
</dbReference>
<feature type="domain" description="PAC" evidence="11">
    <location>
        <begin position="398"/>
        <end position="450"/>
    </location>
</feature>
<organism evidence="13 14">
    <name type="scientific">Noviherbaspirillum album</name>
    <dbReference type="NCBI Taxonomy" id="3080276"/>
    <lineage>
        <taxon>Bacteria</taxon>
        <taxon>Pseudomonadati</taxon>
        <taxon>Pseudomonadota</taxon>
        <taxon>Betaproteobacteria</taxon>
        <taxon>Burkholderiales</taxon>
        <taxon>Oxalobacteraceae</taxon>
        <taxon>Noviherbaspirillum</taxon>
    </lineage>
</organism>
<evidence type="ECO:0000256" key="4">
    <source>
        <dbReference type="ARBA" id="ARBA00022553"/>
    </source>
</evidence>
<dbReference type="Pfam" id="PF00072">
    <property type="entry name" value="Response_reg"/>
    <property type="match status" value="1"/>
</dbReference>
<dbReference type="Gene3D" id="3.40.50.2300">
    <property type="match status" value="1"/>
</dbReference>
<dbReference type="SMART" id="SM00091">
    <property type="entry name" value="PAS"/>
    <property type="match status" value="2"/>
</dbReference>
<comment type="subcellular location">
    <subcellularLocation>
        <location evidence="2">Membrane</location>
    </subcellularLocation>
</comment>
<dbReference type="PANTHER" id="PTHR43547">
    <property type="entry name" value="TWO-COMPONENT HISTIDINE KINASE"/>
    <property type="match status" value="1"/>
</dbReference>
<feature type="domain" description="PAC" evidence="11">
    <location>
        <begin position="522"/>
        <end position="575"/>
    </location>
</feature>
<feature type="domain" description="Response regulatory" evidence="10">
    <location>
        <begin position="826"/>
        <end position="942"/>
    </location>
</feature>
<dbReference type="SUPFAM" id="SSF47384">
    <property type="entry name" value="Homodimeric domain of signal transducing histidine kinase"/>
    <property type="match status" value="1"/>
</dbReference>
<evidence type="ECO:0000259" key="12">
    <source>
        <dbReference type="PROSITE" id="PS50885"/>
    </source>
</evidence>
<dbReference type="SMART" id="SM00448">
    <property type="entry name" value="REC"/>
    <property type="match status" value="1"/>
</dbReference>
<evidence type="ECO:0000256" key="5">
    <source>
        <dbReference type="ARBA" id="ARBA00022679"/>
    </source>
</evidence>
<proteinExistence type="predicted"/>
<dbReference type="PROSITE" id="PS50885">
    <property type="entry name" value="HAMP"/>
    <property type="match status" value="1"/>
</dbReference>
<dbReference type="InterPro" id="IPR035965">
    <property type="entry name" value="PAS-like_dom_sf"/>
</dbReference>
<evidence type="ECO:0000256" key="7">
    <source>
        <dbReference type="PROSITE-ProRule" id="PRU00169"/>
    </source>
</evidence>
<feature type="domain" description="Histidine kinase" evidence="9">
    <location>
        <begin position="586"/>
        <end position="804"/>
    </location>
</feature>
<evidence type="ECO:0000256" key="1">
    <source>
        <dbReference type="ARBA" id="ARBA00000085"/>
    </source>
</evidence>
<dbReference type="InterPro" id="IPR000700">
    <property type="entry name" value="PAS-assoc_C"/>
</dbReference>
<dbReference type="PRINTS" id="PR00344">
    <property type="entry name" value="BCTRLSENSOR"/>
</dbReference>
<comment type="caution">
    <text evidence="13">The sequence shown here is derived from an EMBL/GenBank/DDBJ whole genome shotgun (WGS) entry which is preliminary data.</text>
</comment>
<dbReference type="InterPro" id="IPR001610">
    <property type="entry name" value="PAC"/>
</dbReference>
<dbReference type="EC" id="2.7.13.3" evidence="3"/>
<dbReference type="PANTHER" id="PTHR43547:SF2">
    <property type="entry name" value="HYBRID SIGNAL TRANSDUCTION HISTIDINE KINASE C"/>
    <property type="match status" value="1"/>
</dbReference>
<dbReference type="InterPro" id="IPR000014">
    <property type="entry name" value="PAS"/>
</dbReference>
<dbReference type="SMART" id="SM00388">
    <property type="entry name" value="HisKA"/>
    <property type="match status" value="1"/>
</dbReference>
<dbReference type="CDD" id="cd17580">
    <property type="entry name" value="REC_2_DhkD-like"/>
    <property type="match status" value="1"/>
</dbReference>